<sequence length="170" mass="18974">MTTADALVLRTARRTDIEAIDRLLSESYPRLLKADYPPSVLVTVIPVIARARPRLVTSGTYFVAEREGRIVGAGGWSPVPRDPTDPRTRRAASIRHVVTDWREVRRGIGRALLTHVIEDAARAGAHRLTCRATLTAVPFYRALGFTAERVEAVEMLQGIPFEAMVMWRTL</sequence>
<reference evidence="4 5" key="1">
    <citation type="submission" date="2014-01" db="EMBL/GenBank/DDBJ databases">
        <title>Roseivivax isoporae LMG 25204 Genome Sequencing.</title>
        <authorList>
            <person name="Lai Q."/>
            <person name="Li G."/>
            <person name="Shao Z."/>
        </authorList>
    </citation>
    <scope>NUCLEOTIDE SEQUENCE [LARGE SCALE GENOMIC DNA]</scope>
    <source>
        <strain evidence="4 5">LMG 25204</strain>
    </source>
</reference>
<dbReference type="Proteomes" id="UP000023430">
    <property type="component" value="Unassembled WGS sequence"/>
</dbReference>
<evidence type="ECO:0000259" key="3">
    <source>
        <dbReference type="PROSITE" id="PS51186"/>
    </source>
</evidence>
<dbReference type="PROSITE" id="PS51186">
    <property type="entry name" value="GNAT"/>
    <property type="match status" value="1"/>
</dbReference>
<dbReference type="eggNOG" id="COG1246">
    <property type="taxonomic scope" value="Bacteria"/>
</dbReference>
<dbReference type="InterPro" id="IPR016181">
    <property type="entry name" value="Acyl_CoA_acyltransferase"/>
</dbReference>
<dbReference type="Gene3D" id="3.40.630.30">
    <property type="match status" value="1"/>
</dbReference>
<dbReference type="AlphaFoldDB" id="X7FAT0"/>
<dbReference type="InterPro" id="IPR050832">
    <property type="entry name" value="Bact_Acetyltransf"/>
</dbReference>
<protein>
    <submittedName>
        <fullName evidence="4">Acetyltransferase</fullName>
    </submittedName>
</protein>
<evidence type="ECO:0000256" key="1">
    <source>
        <dbReference type="ARBA" id="ARBA00022679"/>
    </source>
</evidence>
<dbReference type="SUPFAM" id="SSF55729">
    <property type="entry name" value="Acyl-CoA N-acyltransferases (Nat)"/>
    <property type="match status" value="1"/>
</dbReference>
<keyword evidence="5" id="KW-1185">Reference proteome</keyword>
<dbReference type="STRING" id="1449351.RISW2_02065"/>
<comment type="caution">
    <text evidence="4">The sequence shown here is derived from an EMBL/GenBank/DDBJ whole genome shotgun (WGS) entry which is preliminary data.</text>
</comment>
<dbReference type="RefSeq" id="WP_043769305.1">
    <property type="nucleotide sequence ID" value="NZ_JAME01000011.1"/>
</dbReference>
<organism evidence="4 5">
    <name type="scientific">Roseivivax isoporae LMG 25204</name>
    <dbReference type="NCBI Taxonomy" id="1449351"/>
    <lineage>
        <taxon>Bacteria</taxon>
        <taxon>Pseudomonadati</taxon>
        <taxon>Pseudomonadota</taxon>
        <taxon>Alphaproteobacteria</taxon>
        <taxon>Rhodobacterales</taxon>
        <taxon>Roseobacteraceae</taxon>
        <taxon>Roseivivax</taxon>
    </lineage>
</organism>
<evidence type="ECO:0000256" key="2">
    <source>
        <dbReference type="ARBA" id="ARBA00023315"/>
    </source>
</evidence>
<dbReference type="Pfam" id="PF00583">
    <property type="entry name" value="Acetyltransf_1"/>
    <property type="match status" value="1"/>
</dbReference>
<dbReference type="InterPro" id="IPR000182">
    <property type="entry name" value="GNAT_dom"/>
</dbReference>
<dbReference type="GO" id="GO:0016747">
    <property type="term" value="F:acyltransferase activity, transferring groups other than amino-acyl groups"/>
    <property type="evidence" value="ECO:0007669"/>
    <property type="project" value="InterPro"/>
</dbReference>
<dbReference type="OrthoDB" id="118465at2"/>
<evidence type="ECO:0000313" key="5">
    <source>
        <dbReference type="Proteomes" id="UP000023430"/>
    </source>
</evidence>
<dbReference type="CDD" id="cd04301">
    <property type="entry name" value="NAT_SF"/>
    <property type="match status" value="1"/>
</dbReference>
<name>X7FAT0_9RHOB</name>
<proteinExistence type="predicted"/>
<evidence type="ECO:0000313" key="4">
    <source>
        <dbReference type="EMBL" id="ETX29216.1"/>
    </source>
</evidence>
<feature type="domain" description="N-acetyltransferase" evidence="3">
    <location>
        <begin position="7"/>
        <end position="170"/>
    </location>
</feature>
<gene>
    <name evidence="4" type="ORF">RISW2_02065</name>
</gene>
<keyword evidence="2" id="KW-0012">Acyltransferase</keyword>
<keyword evidence="1 4" id="KW-0808">Transferase</keyword>
<accession>X7FAT0</accession>
<dbReference type="EMBL" id="JAME01000011">
    <property type="protein sequence ID" value="ETX29216.1"/>
    <property type="molecule type" value="Genomic_DNA"/>
</dbReference>
<dbReference type="PANTHER" id="PTHR43877">
    <property type="entry name" value="AMINOALKYLPHOSPHONATE N-ACETYLTRANSFERASE-RELATED-RELATED"/>
    <property type="match status" value="1"/>
</dbReference>